<reference evidence="1" key="1">
    <citation type="submission" date="2022-06" db="EMBL/GenBank/DDBJ databases">
        <authorList>
            <person name="Legras J.-L."/>
            <person name="Devillers H."/>
            <person name="Grondin C."/>
        </authorList>
    </citation>
    <scope>NUCLEOTIDE SEQUENCE</scope>
    <source>
        <strain evidence="1">CLIB 1444</strain>
    </source>
</reference>
<accession>A0ACA9Y9P1</accession>
<evidence type="ECO:0000313" key="2">
    <source>
        <dbReference type="Proteomes" id="UP001152531"/>
    </source>
</evidence>
<evidence type="ECO:0000313" key="1">
    <source>
        <dbReference type="EMBL" id="CAH6721547.1"/>
    </source>
</evidence>
<organism evidence="1 2">
    <name type="scientific">[Candida] jaroonii</name>
    <dbReference type="NCBI Taxonomy" id="467808"/>
    <lineage>
        <taxon>Eukaryota</taxon>
        <taxon>Fungi</taxon>
        <taxon>Dikarya</taxon>
        <taxon>Ascomycota</taxon>
        <taxon>Saccharomycotina</taxon>
        <taxon>Pichiomycetes</taxon>
        <taxon>Debaryomycetaceae</taxon>
        <taxon>Yamadazyma</taxon>
    </lineage>
</organism>
<name>A0ACA9Y9P1_9ASCO</name>
<gene>
    <name evidence="1" type="ORF">CLIB1444_06S04654</name>
</gene>
<comment type="caution">
    <text evidence="1">The sequence shown here is derived from an EMBL/GenBank/DDBJ whole genome shotgun (WGS) entry which is preliminary data.</text>
</comment>
<proteinExistence type="predicted"/>
<sequence length="519" mass="57825">MSDEIEYAEKQIFNEKPDLSWPSVRHYLATRASTLFDLPYKKSNLTVWETLNPIPGLKEVTPLGYSMYFCGFTAWVIDAFDFFACSVALPEIAATLNVSITEISWGITLVLMLRSVGAAIGGILADYYGRKWVFIGICFGFIVIEIGTGFVKTNQQFLGVRAVFGALMGAMYGAASTTALEDLPPRARSVLSAFFLVGYNLGYLLATAFFRAFEPTYKEGEGWRSLFWFSAGLPCIIIVWRFFLPETRAFVKLQQQKKMIKAKQEASGELINRTGISKYIDPAVVKTIKTEWLTFIYLVLLMAGMNFSSHGTQDLYPTILSTQYQYDFDTRTIILCVANIGAMVGGFLVGQLSELLGRRLTIIIFIIIGGAFLYPAYMVDHVPTILGGSFFLVFCVMATYGISVCIIIELVNANYRAFLSGVVYQLGNLASSASSTIESKLSEQFPITTKTGLPSHNYALVTSIFCGAIFAYIILITFLGYERFHRDLEIHSDMHSIREVQSETSSLDSKVKLGHMEKV</sequence>
<dbReference type="Proteomes" id="UP001152531">
    <property type="component" value="Unassembled WGS sequence"/>
</dbReference>
<keyword evidence="2" id="KW-1185">Reference proteome</keyword>
<dbReference type="EMBL" id="CALSDN010000006">
    <property type="protein sequence ID" value="CAH6721547.1"/>
    <property type="molecule type" value="Genomic_DNA"/>
</dbReference>
<protein>
    <submittedName>
        <fullName evidence="1">Carboxylic acid transporter protein homolog</fullName>
    </submittedName>
</protein>